<name>A0ABT2CFW1_9ACTN</name>
<dbReference type="RefSeq" id="WP_258787394.1">
    <property type="nucleotide sequence ID" value="NZ_JANUGQ010000008.1"/>
</dbReference>
<dbReference type="PROSITE" id="PS51318">
    <property type="entry name" value="TAT"/>
    <property type="match status" value="1"/>
</dbReference>
<evidence type="ECO:0000313" key="4">
    <source>
        <dbReference type="Proteomes" id="UP001431313"/>
    </source>
</evidence>
<dbReference type="InterPro" id="IPR006311">
    <property type="entry name" value="TAT_signal"/>
</dbReference>
<organism evidence="3 4">
    <name type="scientific">Streptomyces pyxinae</name>
    <dbReference type="NCBI Taxonomy" id="2970734"/>
    <lineage>
        <taxon>Bacteria</taxon>
        <taxon>Bacillati</taxon>
        <taxon>Actinomycetota</taxon>
        <taxon>Actinomycetes</taxon>
        <taxon>Kitasatosporales</taxon>
        <taxon>Streptomycetaceae</taxon>
        <taxon>Streptomyces</taxon>
    </lineage>
</organism>
<gene>
    <name evidence="3" type="ORF">NX801_11695</name>
</gene>
<evidence type="ECO:0000256" key="2">
    <source>
        <dbReference type="SAM" id="SignalP"/>
    </source>
</evidence>
<protein>
    <submittedName>
        <fullName evidence="3">Uncharacterized protein</fullName>
    </submittedName>
</protein>
<keyword evidence="2" id="KW-0732">Signal</keyword>
<keyword evidence="4" id="KW-1185">Reference proteome</keyword>
<accession>A0ABT2CFW1</accession>
<feature type="signal peptide" evidence="2">
    <location>
        <begin position="1"/>
        <end position="23"/>
    </location>
</feature>
<feature type="region of interest" description="Disordered" evidence="1">
    <location>
        <begin position="26"/>
        <end position="46"/>
    </location>
</feature>
<feature type="chain" id="PRO_5045916629" evidence="2">
    <location>
        <begin position="24"/>
        <end position="121"/>
    </location>
</feature>
<evidence type="ECO:0000313" key="3">
    <source>
        <dbReference type="EMBL" id="MCS0636312.1"/>
    </source>
</evidence>
<proteinExistence type="predicted"/>
<dbReference type="Proteomes" id="UP001431313">
    <property type="component" value="Unassembled WGS sequence"/>
</dbReference>
<sequence>MTSVSRRAVLGYSGSAAAGAVLASGGAAEATQARTPEASAAGAGAAAGPAVEFAPGTAFEGQTSIGDIDAALQVSFTVRTDNTPARHAITERDIADALNELAVSRGWPAIQFYGSVRTPLN</sequence>
<evidence type="ECO:0000256" key="1">
    <source>
        <dbReference type="SAM" id="MobiDB-lite"/>
    </source>
</evidence>
<dbReference type="EMBL" id="JANUGQ010000008">
    <property type="protein sequence ID" value="MCS0636312.1"/>
    <property type="molecule type" value="Genomic_DNA"/>
</dbReference>
<comment type="caution">
    <text evidence="3">The sequence shown here is derived from an EMBL/GenBank/DDBJ whole genome shotgun (WGS) entry which is preliminary data.</text>
</comment>
<reference evidence="3" key="1">
    <citation type="submission" date="2022-08" db="EMBL/GenBank/DDBJ databases">
        <authorList>
            <person name="Somphong A."/>
            <person name="Phongsopitanun W."/>
        </authorList>
    </citation>
    <scope>NUCLEOTIDE SEQUENCE</scope>
    <source>
        <strain evidence="3">LP05-1</strain>
    </source>
</reference>